<organism evidence="2 3">
    <name type="scientific">Kribbella flavida (strain DSM 17836 / JCM 10339 / NBRC 14399)</name>
    <dbReference type="NCBI Taxonomy" id="479435"/>
    <lineage>
        <taxon>Bacteria</taxon>
        <taxon>Bacillati</taxon>
        <taxon>Actinomycetota</taxon>
        <taxon>Actinomycetes</taxon>
        <taxon>Propionibacteriales</taxon>
        <taxon>Kribbellaceae</taxon>
        <taxon>Kribbella</taxon>
    </lineage>
</organism>
<dbReference type="HOGENOM" id="CLU_020027_13_0_11"/>
<accession>D2PWB2</accession>
<dbReference type="Proteomes" id="UP000007967">
    <property type="component" value="Chromosome"/>
</dbReference>
<dbReference type="eggNOG" id="COG1680">
    <property type="taxonomic scope" value="Bacteria"/>
</dbReference>
<name>D2PWB2_KRIFD</name>
<dbReference type="EMBL" id="CP001736">
    <property type="protein sequence ID" value="ADB31564.1"/>
    <property type="molecule type" value="Genomic_DNA"/>
</dbReference>
<sequence>MPDWTERLKHLAAQYDVPGAVLGIWADGQQTVAPYGVLNRATGVEVTADSVFQIGSVSKPWTATMIVQLAAEQRLSLDDPVLSLLPEASIDPRITVRQLLTHGSGIDGDVFTDTGRGDDCVERYVGLLADVDQLFEPGTAYSYCNAGFVLLGRIVEVLDGRTWDESLRARLVEPLGLKSTVTLPEEAILHRAAVGHLAGDGTPVTTWQLPRSIGPAGLITQSAGDLLAFARLHLDDDRYAGMREPQVSYPGGGVGGLTEIGLTWRLYDWSGRTLFGHDGMTISQLAFLRIDPEANVAFCLLTNSGNAPALFEALATEVFTALTGVGVPAGPQPDDDPGERIDGELWGERHLGRYERESVAMEVLRRDGKLVLTFQATGDRLAFAEEPVQEFELHPAAPLDGDHFVLREAEDQPWAPVTFRPGYVFNSGRVTPRVRSR</sequence>
<dbReference type="Pfam" id="PF00144">
    <property type="entry name" value="Beta-lactamase"/>
    <property type="match status" value="1"/>
</dbReference>
<keyword evidence="3" id="KW-1185">Reference proteome</keyword>
<dbReference type="PANTHER" id="PTHR46825">
    <property type="entry name" value="D-ALANYL-D-ALANINE-CARBOXYPEPTIDASE/ENDOPEPTIDASE AMPH"/>
    <property type="match status" value="1"/>
</dbReference>
<dbReference type="OrthoDB" id="3325701at2"/>
<evidence type="ECO:0000313" key="3">
    <source>
        <dbReference type="Proteomes" id="UP000007967"/>
    </source>
</evidence>
<evidence type="ECO:0000313" key="2">
    <source>
        <dbReference type="EMBL" id="ADB31564.1"/>
    </source>
</evidence>
<dbReference type="InterPro" id="IPR001466">
    <property type="entry name" value="Beta-lactam-related"/>
</dbReference>
<protein>
    <submittedName>
        <fullName evidence="2">Beta-lactamase</fullName>
    </submittedName>
</protein>
<dbReference type="Gene3D" id="3.40.710.10">
    <property type="entry name" value="DD-peptidase/beta-lactamase superfamily"/>
    <property type="match status" value="1"/>
</dbReference>
<dbReference type="RefSeq" id="WP_012920120.1">
    <property type="nucleotide sequence ID" value="NC_013729.1"/>
</dbReference>
<dbReference type="STRING" id="479435.Kfla_2490"/>
<dbReference type="SUPFAM" id="SSF56601">
    <property type="entry name" value="beta-lactamase/transpeptidase-like"/>
    <property type="match status" value="1"/>
</dbReference>
<dbReference type="AlphaFoldDB" id="D2PWB2"/>
<gene>
    <name evidence="2" type="ordered locus">Kfla_2490</name>
</gene>
<dbReference type="InterPro" id="IPR050491">
    <property type="entry name" value="AmpC-like"/>
</dbReference>
<dbReference type="KEGG" id="kfl:Kfla_2490"/>
<reference evidence="2 3" key="2">
    <citation type="journal article" date="2010" name="Stand. Genomic Sci.">
        <title>Complete genome sequence of Kribbella flavida type strain (IFO 14399).</title>
        <authorList>
            <person name="Pukall R."/>
            <person name="Lapidus A."/>
            <person name="Glavina Del Rio T."/>
            <person name="Copeland A."/>
            <person name="Tice H."/>
            <person name="Cheng J.-F."/>
            <person name="Lucas S."/>
            <person name="Chen F."/>
            <person name="Nolan M."/>
            <person name="LaButti K."/>
            <person name="Pati A."/>
            <person name="Ivanova N."/>
            <person name="Mavrommatis K."/>
            <person name="Mikhailova N."/>
            <person name="Pitluck S."/>
            <person name="Bruce D."/>
            <person name="Goodwin L."/>
            <person name="Land M."/>
            <person name="Hauser L."/>
            <person name="Chang Y.-J."/>
            <person name="Jeffries C.D."/>
            <person name="Chen A."/>
            <person name="Palaniappan K."/>
            <person name="Chain P."/>
            <person name="Rohde M."/>
            <person name="Goeker M."/>
            <person name="Bristow J."/>
            <person name="Eisen J.A."/>
            <person name="Markowitz V."/>
            <person name="Hugenholtz P."/>
            <person name="Kyrpides N.C."/>
            <person name="Klenk H.-P."/>
            <person name="Brettin T."/>
        </authorList>
    </citation>
    <scope>NUCLEOTIDE SEQUENCE [LARGE SCALE GENOMIC DNA]</scope>
    <source>
        <strain evidence="3">DSM 17836 / JCM 10339 / NBRC 14399</strain>
    </source>
</reference>
<dbReference type="InterPro" id="IPR012338">
    <property type="entry name" value="Beta-lactam/transpept-like"/>
</dbReference>
<proteinExistence type="predicted"/>
<dbReference type="PANTHER" id="PTHR46825:SF9">
    <property type="entry name" value="BETA-LACTAMASE-RELATED DOMAIN-CONTAINING PROTEIN"/>
    <property type="match status" value="1"/>
</dbReference>
<reference evidence="3" key="1">
    <citation type="submission" date="2009-09" db="EMBL/GenBank/DDBJ databases">
        <title>The complete genome of Kribbella flavida DSM 17836.</title>
        <authorList>
            <consortium name="US DOE Joint Genome Institute (JGI-PGF)"/>
            <person name="Lucas S."/>
            <person name="Copeland A."/>
            <person name="Lapidus A."/>
            <person name="Glavina del Rio T."/>
            <person name="Dalin E."/>
            <person name="Tice H."/>
            <person name="Bruce D."/>
            <person name="Goodwin L."/>
            <person name="Pitluck S."/>
            <person name="Kyrpides N."/>
            <person name="Mavromatis K."/>
            <person name="Ivanova N."/>
            <person name="Saunders E."/>
            <person name="Brettin T."/>
            <person name="Detter J.C."/>
            <person name="Han C."/>
            <person name="Larimer F."/>
            <person name="Land M."/>
            <person name="Hauser L."/>
            <person name="Markowitz V."/>
            <person name="Cheng J.-F."/>
            <person name="Hugenholtz P."/>
            <person name="Woyke T."/>
            <person name="Wu D."/>
            <person name="Pukall R."/>
            <person name="Klenk H.-P."/>
            <person name="Eisen J.A."/>
        </authorList>
    </citation>
    <scope>NUCLEOTIDE SEQUENCE [LARGE SCALE GENOMIC DNA]</scope>
    <source>
        <strain evidence="3">DSM 17836 / JCM 10339 / NBRC 14399</strain>
    </source>
</reference>
<feature type="domain" description="Beta-lactamase-related" evidence="1">
    <location>
        <begin position="7"/>
        <end position="316"/>
    </location>
</feature>
<evidence type="ECO:0000259" key="1">
    <source>
        <dbReference type="Pfam" id="PF00144"/>
    </source>
</evidence>